<feature type="domain" description="U3 small nucleolar RNA-associated protein NOL7 C-terminal" evidence="2">
    <location>
        <begin position="132"/>
        <end position="194"/>
    </location>
</feature>
<feature type="region of interest" description="Disordered" evidence="1">
    <location>
        <begin position="89"/>
        <end position="127"/>
    </location>
</feature>
<evidence type="ECO:0000256" key="1">
    <source>
        <dbReference type="SAM" id="MobiDB-lite"/>
    </source>
</evidence>
<feature type="compositionally biased region" description="Acidic residues" evidence="1">
    <location>
        <begin position="109"/>
        <end position="120"/>
    </location>
</feature>
<dbReference type="InterPro" id="IPR012579">
    <property type="entry name" value="NOL7_C"/>
</dbReference>
<dbReference type="PANTHER" id="PTHR32337:SF2">
    <property type="entry name" value="NUCLEOLAR PROTEIN 7"/>
    <property type="match status" value="1"/>
</dbReference>
<feature type="region of interest" description="Disordered" evidence="1">
    <location>
        <begin position="1"/>
        <end position="77"/>
    </location>
</feature>
<dbReference type="Pfam" id="PF08157">
    <property type="entry name" value="NUC129"/>
    <property type="match status" value="1"/>
</dbReference>
<dbReference type="AlphaFoldDB" id="V9L8B2"/>
<dbReference type="OrthoDB" id="9907143at2759"/>
<name>V9L8B2_CALMI</name>
<feature type="compositionally biased region" description="Basic and acidic residues" evidence="1">
    <location>
        <begin position="1"/>
        <end position="14"/>
    </location>
</feature>
<dbReference type="KEGG" id="cmk:103190940"/>
<feature type="compositionally biased region" description="Polar residues" evidence="1">
    <location>
        <begin position="98"/>
        <end position="108"/>
    </location>
</feature>
<feature type="compositionally biased region" description="Basic residues" evidence="1">
    <location>
        <begin position="60"/>
        <end position="77"/>
    </location>
</feature>
<organism evidence="3">
    <name type="scientific">Callorhinchus milii</name>
    <name type="common">Ghost shark</name>
    <dbReference type="NCBI Taxonomy" id="7868"/>
    <lineage>
        <taxon>Eukaryota</taxon>
        <taxon>Metazoa</taxon>
        <taxon>Chordata</taxon>
        <taxon>Craniata</taxon>
        <taxon>Vertebrata</taxon>
        <taxon>Chondrichthyes</taxon>
        <taxon>Holocephali</taxon>
        <taxon>Chimaeriformes</taxon>
        <taxon>Callorhinchidae</taxon>
        <taxon>Callorhinchus</taxon>
    </lineage>
</organism>
<feature type="compositionally biased region" description="Acidic residues" evidence="1">
    <location>
        <begin position="20"/>
        <end position="29"/>
    </location>
</feature>
<dbReference type="GO" id="GO:0005730">
    <property type="term" value="C:nucleolus"/>
    <property type="evidence" value="ECO:0007669"/>
    <property type="project" value="TreeGrafter"/>
</dbReference>
<evidence type="ECO:0000259" key="2">
    <source>
        <dbReference type="Pfam" id="PF08157"/>
    </source>
</evidence>
<dbReference type="PANTHER" id="PTHR32337">
    <property type="entry name" value="NUCLEOLAR PROTEIN 7"/>
    <property type="match status" value="1"/>
</dbReference>
<dbReference type="EMBL" id="JW875538">
    <property type="protein sequence ID" value="AFP08055.1"/>
    <property type="molecule type" value="mRNA"/>
</dbReference>
<accession>V9L8B2</accession>
<dbReference type="GeneID" id="103190940"/>
<reference evidence="3" key="1">
    <citation type="journal article" date="2014" name="Nature">
        <title>Elephant shark genome provides unique insights into gnathostome evolution.</title>
        <authorList>
            <consortium name="International Elephant Shark Genome Sequencing Consortium"/>
            <person name="Venkatesh B."/>
            <person name="Lee A.P."/>
            <person name="Ravi V."/>
            <person name="Maurya A.K."/>
            <person name="Lian M.M."/>
            <person name="Swann J.B."/>
            <person name="Ohta Y."/>
            <person name="Flajnik M.F."/>
            <person name="Sutoh Y."/>
            <person name="Kasahara M."/>
            <person name="Hoon S."/>
            <person name="Gangu V."/>
            <person name="Roy S.W."/>
            <person name="Irimia M."/>
            <person name="Korzh V."/>
            <person name="Kondrychyn I."/>
            <person name="Lim Z.W."/>
            <person name="Tay B.H."/>
            <person name="Tohari S."/>
            <person name="Kong K.W."/>
            <person name="Ho S."/>
            <person name="Lorente-Galdos B."/>
            <person name="Quilez J."/>
            <person name="Marques-Bonet T."/>
            <person name="Raney B.J."/>
            <person name="Ingham P.W."/>
            <person name="Tay A."/>
            <person name="Hillier L.W."/>
            <person name="Minx P."/>
            <person name="Boehm T."/>
            <person name="Wilson R.K."/>
            <person name="Brenner S."/>
            <person name="Warren W.C."/>
        </authorList>
    </citation>
    <scope>NUCLEOTIDE SEQUENCE</scope>
    <source>
        <tissue evidence="3">Spleen</tissue>
    </source>
</reference>
<dbReference type="CTD" id="51406"/>
<dbReference type="GO" id="GO:0003723">
    <property type="term" value="F:RNA binding"/>
    <property type="evidence" value="ECO:0007669"/>
    <property type="project" value="TreeGrafter"/>
</dbReference>
<sequence>MAQPERETEQKDPDMASESGTDDEDEAPEEVTFSSAWEQASRRVREALETARRDKELLKEKRKRREKLFKEQKKRKQLPAEVLEELIAVPEMKDPVPDTTSGITTVQGEDQEAEEDDDNMENIIKPRMKGRYEAIRLKDQGETDQRTERAKAFINRRLYGPGRMRTNANEYYSLANKRDANKKGALQFVNKSWGKKQKEKARKLRKKWIKKHGIVPS</sequence>
<protein>
    <submittedName>
        <fullName evidence="3">Nucleolar protein 7-like protein</fullName>
    </submittedName>
</protein>
<evidence type="ECO:0000313" key="3">
    <source>
        <dbReference type="EMBL" id="AFP08055.1"/>
    </source>
</evidence>
<proteinExistence type="evidence at transcript level"/>
<feature type="compositionally biased region" description="Basic and acidic residues" evidence="1">
    <location>
        <begin position="40"/>
        <end position="59"/>
    </location>
</feature>